<dbReference type="InterPro" id="IPR001867">
    <property type="entry name" value="OmpR/PhoB-type_DNA-bd"/>
</dbReference>
<dbReference type="AlphaFoldDB" id="A0A3N7HNY7"/>
<organism evidence="5 6">
    <name type="scientific">Piscinibacter terrae</name>
    <dbReference type="NCBI Taxonomy" id="2496871"/>
    <lineage>
        <taxon>Bacteria</taxon>
        <taxon>Pseudomonadati</taxon>
        <taxon>Pseudomonadota</taxon>
        <taxon>Betaproteobacteria</taxon>
        <taxon>Burkholderiales</taxon>
        <taxon>Sphaerotilaceae</taxon>
        <taxon>Piscinibacter</taxon>
    </lineage>
</organism>
<dbReference type="InterPro" id="IPR036388">
    <property type="entry name" value="WH-like_DNA-bd_sf"/>
</dbReference>
<dbReference type="GO" id="GO:0006355">
    <property type="term" value="P:regulation of DNA-templated transcription"/>
    <property type="evidence" value="ECO:0007669"/>
    <property type="project" value="InterPro"/>
</dbReference>
<reference evidence="5 6" key="2">
    <citation type="submission" date="2018-12" db="EMBL/GenBank/DDBJ databases">
        <title>Rhizobacter gummiphilus sp. nov., a rubber-degrading bacterium isolated from the soil of a botanical garden in Japan.</title>
        <authorList>
            <person name="Shunsuke S.S."/>
        </authorList>
    </citation>
    <scope>NUCLEOTIDE SEQUENCE [LARGE SCALE GENOMIC DNA]</scope>
    <source>
        <strain evidence="5 6">S-16</strain>
    </source>
</reference>
<feature type="domain" description="OmpR/PhoB-type" evidence="4">
    <location>
        <begin position="159"/>
        <end position="261"/>
    </location>
</feature>
<feature type="region of interest" description="Disordered" evidence="3">
    <location>
        <begin position="1"/>
        <end position="27"/>
    </location>
</feature>
<dbReference type="GO" id="GO:0003677">
    <property type="term" value="F:DNA binding"/>
    <property type="evidence" value="ECO:0007669"/>
    <property type="project" value="UniProtKB-UniRule"/>
</dbReference>
<dbReference type="InterPro" id="IPR016032">
    <property type="entry name" value="Sig_transdc_resp-reg_C-effctor"/>
</dbReference>
<sequence length="261" mass="29001">MTRPQKNQRRHQNESDCPWQAGARPDPEPIRCCTGEMRFATLIRERTLRRRVRDALMSTGIEVLDFATVDALVTDLQVQEFAAILVEDDANRVESWLAALQAETDRPVALIAIGAGGASGMSRALLHGADDYFVVGDAAEQLVHRSIARVSAKIQRPRKQVWRLGPYKLDISRSCLISPTAEVRLSPRELALAHLLIENDGKVVPLDQLCERLCASTGDAARRAVKQHAHTLRKKCQLVAGPALEQLRVEPVYGKGYRLTL</sequence>
<dbReference type="Pfam" id="PF00486">
    <property type="entry name" value="Trans_reg_C"/>
    <property type="match status" value="1"/>
</dbReference>
<evidence type="ECO:0000259" key="4">
    <source>
        <dbReference type="PROSITE" id="PS51755"/>
    </source>
</evidence>
<accession>A0A3N7HNY7</accession>
<evidence type="ECO:0000256" key="1">
    <source>
        <dbReference type="ARBA" id="ARBA00023125"/>
    </source>
</evidence>
<dbReference type="PROSITE" id="PS51755">
    <property type="entry name" value="OMPR_PHOB"/>
    <property type="match status" value="1"/>
</dbReference>
<dbReference type="EMBL" id="QUSW01000005">
    <property type="protein sequence ID" value="RQP23393.1"/>
    <property type="molecule type" value="Genomic_DNA"/>
</dbReference>
<feature type="DNA-binding region" description="OmpR/PhoB-type" evidence="2">
    <location>
        <begin position="159"/>
        <end position="261"/>
    </location>
</feature>
<dbReference type="SMART" id="SM00862">
    <property type="entry name" value="Trans_reg_C"/>
    <property type="match status" value="1"/>
</dbReference>
<keyword evidence="1 2" id="KW-0238">DNA-binding</keyword>
<protein>
    <recommendedName>
        <fullName evidence="4">OmpR/PhoB-type domain-containing protein</fullName>
    </recommendedName>
</protein>
<comment type="caution">
    <text evidence="5">The sequence shown here is derived from an EMBL/GenBank/DDBJ whole genome shotgun (WGS) entry which is preliminary data.</text>
</comment>
<reference evidence="5 6" key="1">
    <citation type="submission" date="2018-08" db="EMBL/GenBank/DDBJ databases">
        <authorList>
            <person name="Khan S.A."/>
            <person name="Jeon C.O."/>
            <person name="Chun B.H."/>
            <person name="Jeong S.E."/>
        </authorList>
    </citation>
    <scope>NUCLEOTIDE SEQUENCE [LARGE SCALE GENOMIC DNA]</scope>
    <source>
        <strain evidence="5 6">S-16</strain>
    </source>
</reference>
<dbReference type="GO" id="GO:0000160">
    <property type="term" value="P:phosphorelay signal transduction system"/>
    <property type="evidence" value="ECO:0007669"/>
    <property type="project" value="InterPro"/>
</dbReference>
<dbReference type="SUPFAM" id="SSF46894">
    <property type="entry name" value="C-terminal effector domain of the bipartite response regulators"/>
    <property type="match status" value="1"/>
</dbReference>
<keyword evidence="6" id="KW-1185">Reference proteome</keyword>
<evidence type="ECO:0000313" key="5">
    <source>
        <dbReference type="EMBL" id="RQP23393.1"/>
    </source>
</evidence>
<evidence type="ECO:0000256" key="2">
    <source>
        <dbReference type="PROSITE-ProRule" id="PRU01091"/>
    </source>
</evidence>
<dbReference type="CDD" id="cd00383">
    <property type="entry name" value="trans_reg_C"/>
    <property type="match status" value="1"/>
</dbReference>
<evidence type="ECO:0000313" key="6">
    <source>
        <dbReference type="Proteomes" id="UP000267464"/>
    </source>
</evidence>
<feature type="compositionally biased region" description="Basic residues" evidence="3">
    <location>
        <begin position="1"/>
        <end position="10"/>
    </location>
</feature>
<gene>
    <name evidence="5" type="ORF">DZC73_20080</name>
</gene>
<name>A0A3N7HNY7_9BURK</name>
<evidence type="ECO:0000256" key="3">
    <source>
        <dbReference type="SAM" id="MobiDB-lite"/>
    </source>
</evidence>
<dbReference type="Gene3D" id="1.10.10.10">
    <property type="entry name" value="Winged helix-like DNA-binding domain superfamily/Winged helix DNA-binding domain"/>
    <property type="match status" value="1"/>
</dbReference>
<dbReference type="Proteomes" id="UP000267464">
    <property type="component" value="Unassembled WGS sequence"/>
</dbReference>
<proteinExistence type="predicted"/>